<dbReference type="GO" id="GO:0016787">
    <property type="term" value="F:hydrolase activity"/>
    <property type="evidence" value="ECO:0007669"/>
    <property type="project" value="UniProtKB-KW"/>
</dbReference>
<gene>
    <name evidence="7" type="primary">msbA</name>
    <name evidence="7" type="ORF">NCTC11535_01910</name>
</gene>
<dbReference type="InterPro" id="IPR003439">
    <property type="entry name" value="ABC_transporter-like_ATP-bd"/>
</dbReference>
<dbReference type="EMBL" id="UAPQ01000010">
    <property type="protein sequence ID" value="SPT54200.1"/>
    <property type="molecule type" value="Genomic_DNA"/>
</dbReference>
<dbReference type="EC" id="3.6.3.-" evidence="7"/>
<dbReference type="PANTHER" id="PTHR24221:SF646">
    <property type="entry name" value="HAEMOLYSIN SECRETION ATP-BINDING PROTEIN"/>
    <property type="match status" value="1"/>
</dbReference>
<keyword evidence="7" id="KW-0378">Hydrolase</keyword>
<dbReference type="InterPro" id="IPR036640">
    <property type="entry name" value="ABC1_TM_sf"/>
</dbReference>
<protein>
    <submittedName>
        <fullName evidence="7">Lipid A export ATP-binding/permease protein MsbA</fullName>
        <ecNumber evidence="7">3.6.3.-</ecNumber>
    </submittedName>
</protein>
<dbReference type="InterPro" id="IPR027417">
    <property type="entry name" value="P-loop_NTPase"/>
</dbReference>
<keyword evidence="3 5" id="KW-1133">Transmembrane helix</keyword>
<evidence type="ECO:0000256" key="5">
    <source>
        <dbReference type="SAM" id="Phobius"/>
    </source>
</evidence>
<evidence type="ECO:0000256" key="1">
    <source>
        <dbReference type="ARBA" id="ARBA00004651"/>
    </source>
</evidence>
<accession>A0ABY1VQA8</accession>
<feature type="transmembrane region" description="Helical" evidence="5">
    <location>
        <begin position="73"/>
        <end position="91"/>
    </location>
</feature>
<evidence type="ECO:0000256" key="3">
    <source>
        <dbReference type="ARBA" id="ARBA00022989"/>
    </source>
</evidence>
<dbReference type="Gene3D" id="3.40.50.300">
    <property type="entry name" value="P-loop containing nucleotide triphosphate hydrolases"/>
    <property type="match status" value="1"/>
</dbReference>
<sequence length="488" mass="53122">MDEQIFAESSRRAAPLGTSFKQALGTLYRTGRYSLLAIVFMTVLRGLFPGLQVAGVAGIVASVSSYPGKLTSGGMYALLLVAMSLVGSYVLDNLVKYTSDRLTLKLSYTTDLQVVRQLRSLEVQDFESAHTYDKIQRVDSSAGSHIFGLFDSARSAVQAFISITGIAAVIASWNGWIALALLVAPIPAAVATFQLQSKTYDIEFGRAPQTRLANYFRALLTSDATRKEIKIFRLARLFEDRYLQLRKIFLRQDLLLARFGLTKAGTLGLISVFANVGAIVYAALLAGESGRVGELAGFISATAQMNPLVMASFLGVTGIYQHLLYVSNWVAVMETHPAVITEGKSELSKDKASISEHGGVSIEFRHVSFTYPGTERTVLDDVSFTIQPGRTSALVGLNGSGKTTVCKLLLRFYEPTSGTIYVNGKDIKCFNRESLYDCFSALFQDFAKFERSVGSNVTYGAGKDFTSPPDDADVIKSLEMVGLDFLAD</sequence>
<feature type="transmembrane region" description="Helical" evidence="5">
    <location>
        <begin position="307"/>
        <end position="326"/>
    </location>
</feature>
<comment type="subcellular location">
    <subcellularLocation>
        <location evidence="1">Cell membrane</location>
        <topology evidence="1">Multi-pass membrane protein</topology>
    </subcellularLocation>
</comment>
<dbReference type="Pfam" id="PF00005">
    <property type="entry name" value="ABC_tran"/>
    <property type="match status" value="1"/>
</dbReference>
<keyword evidence="4 5" id="KW-0472">Membrane</keyword>
<dbReference type="PROSITE" id="PS50929">
    <property type="entry name" value="ABC_TM1F"/>
    <property type="match status" value="1"/>
</dbReference>
<dbReference type="SUPFAM" id="SSF90123">
    <property type="entry name" value="ABC transporter transmembrane region"/>
    <property type="match status" value="1"/>
</dbReference>
<comment type="caution">
    <text evidence="7">The sequence shown here is derived from an EMBL/GenBank/DDBJ whole genome shotgun (WGS) entry which is preliminary data.</text>
</comment>
<evidence type="ECO:0000256" key="2">
    <source>
        <dbReference type="ARBA" id="ARBA00022692"/>
    </source>
</evidence>
<evidence type="ECO:0000313" key="7">
    <source>
        <dbReference type="EMBL" id="SPT54200.1"/>
    </source>
</evidence>
<dbReference type="GO" id="GO:0005524">
    <property type="term" value="F:ATP binding"/>
    <property type="evidence" value="ECO:0007669"/>
    <property type="project" value="UniProtKB-KW"/>
</dbReference>
<organism evidence="7 8">
    <name type="scientific">Actinomyces bovis</name>
    <dbReference type="NCBI Taxonomy" id="1658"/>
    <lineage>
        <taxon>Bacteria</taxon>
        <taxon>Bacillati</taxon>
        <taxon>Actinomycetota</taxon>
        <taxon>Actinomycetes</taxon>
        <taxon>Actinomycetales</taxon>
        <taxon>Actinomycetaceae</taxon>
        <taxon>Actinomyces</taxon>
    </lineage>
</organism>
<proteinExistence type="predicted"/>
<feature type="transmembrane region" description="Helical" evidence="5">
    <location>
        <begin position="35"/>
        <end position="61"/>
    </location>
</feature>
<keyword evidence="2 5" id="KW-0812">Transmembrane</keyword>
<keyword evidence="8" id="KW-1185">Reference proteome</keyword>
<feature type="domain" description="ABC transmembrane type-1" evidence="6">
    <location>
        <begin position="36"/>
        <end position="321"/>
    </location>
</feature>
<evidence type="ECO:0000256" key="4">
    <source>
        <dbReference type="ARBA" id="ARBA00023136"/>
    </source>
</evidence>
<dbReference type="PANTHER" id="PTHR24221">
    <property type="entry name" value="ATP-BINDING CASSETTE SUB-FAMILY B"/>
    <property type="match status" value="1"/>
</dbReference>
<name>A0ABY1VQA8_9ACTO</name>
<dbReference type="Proteomes" id="UP000250006">
    <property type="component" value="Unassembled WGS sequence"/>
</dbReference>
<feature type="transmembrane region" description="Helical" evidence="5">
    <location>
        <begin position="159"/>
        <end position="184"/>
    </location>
</feature>
<dbReference type="InterPro" id="IPR011527">
    <property type="entry name" value="ABC1_TM_dom"/>
</dbReference>
<evidence type="ECO:0000313" key="8">
    <source>
        <dbReference type="Proteomes" id="UP000250006"/>
    </source>
</evidence>
<keyword evidence="7" id="KW-0547">Nucleotide-binding</keyword>
<dbReference type="InterPro" id="IPR039421">
    <property type="entry name" value="Type_1_exporter"/>
</dbReference>
<keyword evidence="7" id="KW-0067">ATP-binding</keyword>
<dbReference type="SUPFAM" id="SSF52540">
    <property type="entry name" value="P-loop containing nucleoside triphosphate hydrolases"/>
    <property type="match status" value="1"/>
</dbReference>
<reference evidence="7 8" key="1">
    <citation type="submission" date="2018-06" db="EMBL/GenBank/DDBJ databases">
        <authorList>
            <consortium name="Pathogen Informatics"/>
            <person name="Doyle S."/>
        </authorList>
    </citation>
    <scope>NUCLEOTIDE SEQUENCE [LARGE SCALE GENOMIC DNA]</scope>
    <source>
        <strain evidence="7 8">NCTC11535</strain>
    </source>
</reference>
<feature type="transmembrane region" description="Helical" evidence="5">
    <location>
        <begin position="267"/>
        <end position="287"/>
    </location>
</feature>
<evidence type="ECO:0000259" key="6">
    <source>
        <dbReference type="PROSITE" id="PS50929"/>
    </source>
</evidence>
<dbReference type="Gene3D" id="1.20.1560.10">
    <property type="entry name" value="ABC transporter type 1, transmembrane domain"/>
    <property type="match status" value="1"/>
</dbReference>